<evidence type="ECO:0000313" key="1">
    <source>
        <dbReference type="EMBL" id="BAX58622.1"/>
    </source>
</evidence>
<dbReference type="EMBL" id="AP018111">
    <property type="protein sequence ID" value="BAX58622.1"/>
    <property type="molecule type" value="Genomic_DNA"/>
</dbReference>
<dbReference type="Proteomes" id="UP000218432">
    <property type="component" value="Chromosome 1"/>
</dbReference>
<organism evidence="1 2">
    <name type="scientific">Burkholderia stabilis</name>
    <dbReference type="NCBI Taxonomy" id="95485"/>
    <lineage>
        <taxon>Bacteria</taxon>
        <taxon>Pseudomonadati</taxon>
        <taxon>Pseudomonadota</taxon>
        <taxon>Betaproteobacteria</taxon>
        <taxon>Burkholderiales</taxon>
        <taxon>Burkholderiaceae</taxon>
        <taxon>Burkholderia</taxon>
        <taxon>Burkholderia cepacia complex</taxon>
    </lineage>
</organism>
<sequence>MKLLIWIKVDALGETLREPDTAGPAAAVPGGVPVLAPGIALF</sequence>
<reference evidence="1 2" key="1">
    <citation type="journal article" date="2017" name="Genome Announc.">
        <title>Complete Genome Sequence of Burkholderia stabilis FERMP-21014.</title>
        <authorList>
            <person name="Konishi K."/>
            <person name="Kumagai T."/>
            <person name="Sakasegawa S."/>
            <person name="Tamura T."/>
        </authorList>
    </citation>
    <scope>NUCLEOTIDE SEQUENCE [LARGE SCALE GENOMIC DNA]</scope>
    <source>
        <strain evidence="1 2">FERMP-21014</strain>
    </source>
</reference>
<proteinExistence type="predicted"/>
<evidence type="ECO:0000313" key="2">
    <source>
        <dbReference type="Proteomes" id="UP000218432"/>
    </source>
</evidence>
<gene>
    <name evidence="1" type="ORF">BSFP_014390</name>
</gene>
<dbReference type="GeneID" id="78828511"/>
<protein>
    <submittedName>
        <fullName evidence="1">Uncharacterized protein</fullName>
    </submittedName>
</protein>
<name>A0A1Y1BFH6_9BURK</name>
<dbReference type="AlphaFoldDB" id="A0A1Y1BFH6"/>
<accession>A0A1Y1BFH6</accession>
<dbReference type="RefSeq" id="WP_261309823.1">
    <property type="nucleotide sequence ID" value="NZ_AP018111.1"/>
</dbReference>